<dbReference type="AlphaFoldDB" id="U2KJ43"/>
<dbReference type="GO" id="GO:0160147">
    <property type="term" value="F:tRNA pseudouridine(38-40) synthase activity"/>
    <property type="evidence" value="ECO:0007669"/>
    <property type="project" value="UniProtKB-EC"/>
</dbReference>
<evidence type="ECO:0000313" key="11">
    <source>
        <dbReference type="Proteomes" id="UP000016412"/>
    </source>
</evidence>
<dbReference type="InterPro" id="IPR020097">
    <property type="entry name" value="PsdUridine_synth_TruA_a/b_dom"/>
</dbReference>
<dbReference type="InterPro" id="IPR020103">
    <property type="entry name" value="PsdUridine_synth_cat_dom_sf"/>
</dbReference>
<accession>U2KJ43</accession>
<proteinExistence type="inferred from homology"/>
<dbReference type="RefSeq" id="WP_021329239.1">
    <property type="nucleotide sequence ID" value="NZ_AUZJ01000004.1"/>
</dbReference>
<comment type="similarity">
    <text evidence="1 4 7">Belongs to the tRNA pseudouridine synthase TruA family.</text>
</comment>
<evidence type="ECO:0000256" key="2">
    <source>
        <dbReference type="ARBA" id="ARBA00022694"/>
    </source>
</evidence>
<dbReference type="EMBL" id="AVQI01000080">
    <property type="protein sequence ID" value="ERJ98521.1"/>
    <property type="molecule type" value="Genomic_DNA"/>
</dbReference>
<dbReference type="OrthoDB" id="9811823at2"/>
<dbReference type="GO" id="GO:0031119">
    <property type="term" value="P:tRNA pseudouridine synthesis"/>
    <property type="evidence" value="ECO:0007669"/>
    <property type="project" value="UniProtKB-UniRule"/>
</dbReference>
<evidence type="ECO:0000256" key="7">
    <source>
        <dbReference type="RuleBase" id="RU003792"/>
    </source>
</evidence>
<dbReference type="PIRSF" id="PIRSF001430">
    <property type="entry name" value="tRNA_psdUrid_synth"/>
    <property type="match status" value="1"/>
</dbReference>
<comment type="caution">
    <text evidence="4">Lacks conserved residue(s) required for the propagation of feature annotation.</text>
</comment>
<protein>
    <recommendedName>
        <fullName evidence="4">tRNA pseudouridine synthase A</fullName>
        <ecNumber evidence="4">5.4.99.12</ecNumber>
    </recommendedName>
    <alternativeName>
        <fullName evidence="4">tRNA pseudouridine(38-40) synthase</fullName>
    </alternativeName>
    <alternativeName>
        <fullName evidence="4">tRNA pseudouridylate synthase I</fullName>
    </alternativeName>
    <alternativeName>
        <fullName evidence="4">tRNA-uridine isomerase I</fullName>
    </alternativeName>
</protein>
<evidence type="ECO:0000259" key="8">
    <source>
        <dbReference type="Pfam" id="PF01416"/>
    </source>
</evidence>
<dbReference type="InterPro" id="IPR001406">
    <property type="entry name" value="PsdUridine_synth_TruA"/>
</dbReference>
<feature type="binding site" evidence="4 6">
    <location>
        <position position="117"/>
    </location>
    <ligand>
        <name>substrate</name>
    </ligand>
</feature>
<dbReference type="FunFam" id="3.30.70.580:FF:000001">
    <property type="entry name" value="tRNA pseudouridine synthase A"/>
    <property type="match status" value="1"/>
</dbReference>
<dbReference type="InterPro" id="IPR020095">
    <property type="entry name" value="PsdUridine_synth_TruA_C"/>
</dbReference>
<evidence type="ECO:0000256" key="4">
    <source>
        <dbReference type="HAMAP-Rule" id="MF_00171"/>
    </source>
</evidence>
<name>U2KJ43_TRESO</name>
<evidence type="ECO:0000256" key="3">
    <source>
        <dbReference type="ARBA" id="ARBA00023235"/>
    </source>
</evidence>
<dbReference type="CDD" id="cd02570">
    <property type="entry name" value="PseudoU_synth_EcTruA"/>
    <property type="match status" value="1"/>
</dbReference>
<dbReference type="Gene3D" id="3.30.70.580">
    <property type="entry name" value="Pseudouridine synthase I, catalytic domain, N-terminal subdomain"/>
    <property type="match status" value="1"/>
</dbReference>
<sequence>MRNILLTLSYDGTDFCGWQRQDRSDAGQSVRTVQAVLEEALAKLHGSHVTLYGSGRTDSGVHALSQAANFFSPIDSIPIEKYPLIINNMLPPDVRVMSAACTDEKFNARYSATSRVYRYCMFASGTPPAHLARYVWPLFRMPDVQKLNKLAACLSGELDCASFAASGDESLSTNRYIESARFFSEQVFPYGTLVVFEIEANAFLWKMVRTLTGTLLQLEKKGAPDDALKKIIDARDRKKAGITAPPQGLFLHEVKFDGKRRHA</sequence>
<dbReference type="STRING" id="1125725.HMPREF1325_0208"/>
<evidence type="ECO:0000256" key="6">
    <source>
        <dbReference type="PIRSR" id="PIRSR001430-2"/>
    </source>
</evidence>
<evidence type="ECO:0000256" key="5">
    <source>
        <dbReference type="PIRSR" id="PIRSR001430-1"/>
    </source>
</evidence>
<dbReference type="Pfam" id="PF01416">
    <property type="entry name" value="PseudoU_synth_1"/>
    <property type="match status" value="2"/>
</dbReference>
<comment type="caution">
    <text evidence="9">The sequence shown here is derived from an EMBL/GenBank/DDBJ whole genome shotgun (WGS) entry which is preliminary data.</text>
</comment>
<dbReference type="Proteomes" id="UP000016412">
    <property type="component" value="Unassembled WGS sequence"/>
</dbReference>
<evidence type="ECO:0000313" key="12">
    <source>
        <dbReference type="Proteomes" id="UP000016646"/>
    </source>
</evidence>
<organism evidence="9 11">
    <name type="scientific">Treponema socranskii subsp. socranskii VPI DR56BR1116 = ATCC 35536</name>
    <dbReference type="NCBI Taxonomy" id="1125725"/>
    <lineage>
        <taxon>Bacteria</taxon>
        <taxon>Pseudomonadati</taxon>
        <taxon>Spirochaetota</taxon>
        <taxon>Spirochaetia</taxon>
        <taxon>Spirochaetales</taxon>
        <taxon>Treponemataceae</taxon>
        <taxon>Treponema</taxon>
    </lineage>
</organism>
<feature type="domain" description="Pseudouridine synthase I TruA alpha/beta" evidence="8">
    <location>
        <begin position="152"/>
        <end position="257"/>
    </location>
</feature>
<dbReference type="HAMAP" id="MF_00171">
    <property type="entry name" value="TruA"/>
    <property type="match status" value="1"/>
</dbReference>
<reference evidence="11 12" key="1">
    <citation type="submission" date="2013-08" db="EMBL/GenBank/DDBJ databases">
        <authorList>
            <person name="Durkin A.S."/>
            <person name="Haft D.R."/>
            <person name="McCorrison J."/>
            <person name="Torralba M."/>
            <person name="Gillis M."/>
            <person name="Haft D.H."/>
            <person name="Methe B."/>
            <person name="Sutton G."/>
            <person name="Nelson K.E."/>
        </authorList>
    </citation>
    <scope>NUCLEOTIDE SEQUENCE [LARGE SCALE GENOMIC DNA]</scope>
    <source>
        <strain evidence="10 12">ATCC 35536</strain>
        <strain evidence="9 11">VPI DR56BR1116</strain>
    </source>
</reference>
<dbReference type="PANTHER" id="PTHR11142:SF0">
    <property type="entry name" value="TRNA PSEUDOURIDINE SYNTHASE-LIKE 1"/>
    <property type="match status" value="1"/>
</dbReference>
<dbReference type="EC" id="5.4.99.12" evidence="4"/>
<keyword evidence="3 4" id="KW-0413">Isomerase</keyword>
<dbReference type="Proteomes" id="UP000016646">
    <property type="component" value="Unassembled WGS sequence"/>
</dbReference>
<evidence type="ECO:0000256" key="1">
    <source>
        <dbReference type="ARBA" id="ARBA00009375"/>
    </source>
</evidence>
<feature type="domain" description="Pseudouridine synthase I TruA alpha/beta" evidence="8">
    <location>
        <begin position="9"/>
        <end position="111"/>
    </location>
</feature>
<dbReference type="PANTHER" id="PTHR11142">
    <property type="entry name" value="PSEUDOURIDYLATE SYNTHASE"/>
    <property type="match status" value="1"/>
</dbReference>
<dbReference type="Gene3D" id="3.30.70.660">
    <property type="entry name" value="Pseudouridine synthase I, catalytic domain, C-terminal subdomain"/>
    <property type="match status" value="1"/>
</dbReference>
<dbReference type="SUPFAM" id="SSF55120">
    <property type="entry name" value="Pseudouridine synthase"/>
    <property type="match status" value="1"/>
</dbReference>
<comment type="subunit">
    <text evidence="4">Homodimer.</text>
</comment>
<keyword evidence="2 4" id="KW-0819">tRNA processing</keyword>
<dbReference type="InterPro" id="IPR020094">
    <property type="entry name" value="TruA/RsuA/RluB/E/F_N"/>
</dbReference>
<dbReference type="GO" id="GO:0003723">
    <property type="term" value="F:RNA binding"/>
    <property type="evidence" value="ECO:0007669"/>
    <property type="project" value="InterPro"/>
</dbReference>
<dbReference type="NCBIfam" id="TIGR00071">
    <property type="entry name" value="hisT_truA"/>
    <property type="match status" value="1"/>
</dbReference>
<comment type="function">
    <text evidence="4">Formation of pseudouridine at positions 38, 39 and 40 in the anticodon stem and loop of transfer RNAs.</text>
</comment>
<feature type="active site" description="Nucleophile" evidence="4 5">
    <location>
        <position position="58"/>
    </location>
</feature>
<evidence type="ECO:0000313" key="10">
    <source>
        <dbReference type="EMBL" id="ERJ98521.1"/>
    </source>
</evidence>
<dbReference type="eggNOG" id="COG0101">
    <property type="taxonomic scope" value="Bacteria"/>
</dbReference>
<gene>
    <name evidence="4 9" type="primary">truA</name>
    <name evidence="10" type="ORF">HMPREF0860_0251</name>
    <name evidence="9" type="ORF">HMPREF1325_0208</name>
</gene>
<dbReference type="PATRIC" id="fig|1125725.3.peg.169"/>
<evidence type="ECO:0000313" key="9">
    <source>
        <dbReference type="EMBL" id="ERF61813.1"/>
    </source>
</evidence>
<comment type="catalytic activity">
    <reaction evidence="4 7">
        <text>uridine(38/39/40) in tRNA = pseudouridine(38/39/40) in tRNA</text>
        <dbReference type="Rhea" id="RHEA:22376"/>
        <dbReference type="Rhea" id="RHEA-COMP:10085"/>
        <dbReference type="Rhea" id="RHEA-COMP:10087"/>
        <dbReference type="ChEBI" id="CHEBI:65314"/>
        <dbReference type="ChEBI" id="CHEBI:65315"/>
        <dbReference type="EC" id="5.4.99.12"/>
    </reaction>
</comment>
<dbReference type="EMBL" id="AUZJ01000004">
    <property type="protein sequence ID" value="ERF61813.1"/>
    <property type="molecule type" value="Genomic_DNA"/>
</dbReference>
<keyword evidence="12" id="KW-1185">Reference proteome</keyword>